<evidence type="ECO:0000256" key="2">
    <source>
        <dbReference type="ARBA" id="ARBA00007254"/>
    </source>
</evidence>
<dbReference type="InterPro" id="IPR036019">
    <property type="entry name" value="MscL_channel"/>
</dbReference>
<evidence type="ECO:0000256" key="4">
    <source>
        <dbReference type="ARBA" id="ARBA00022475"/>
    </source>
</evidence>
<evidence type="ECO:0000256" key="3">
    <source>
        <dbReference type="ARBA" id="ARBA00022448"/>
    </source>
</evidence>
<evidence type="ECO:0000256" key="1">
    <source>
        <dbReference type="ARBA" id="ARBA00004651"/>
    </source>
</evidence>
<dbReference type="EMBL" id="MHTJ01000003">
    <property type="protein sequence ID" value="OHA58602.1"/>
    <property type="molecule type" value="Genomic_DNA"/>
</dbReference>
<name>A0A1G2QF26_9BACT</name>
<dbReference type="GO" id="GO:0005886">
    <property type="term" value="C:plasma membrane"/>
    <property type="evidence" value="ECO:0007669"/>
    <property type="project" value="UniProtKB-SubCell"/>
</dbReference>
<dbReference type="InterPro" id="IPR037673">
    <property type="entry name" value="MSC/AndL"/>
</dbReference>
<dbReference type="PROSITE" id="PS01327">
    <property type="entry name" value="MSCL"/>
    <property type="match status" value="1"/>
</dbReference>
<evidence type="ECO:0000313" key="12">
    <source>
        <dbReference type="Proteomes" id="UP000177043"/>
    </source>
</evidence>
<comment type="subcellular location">
    <subcellularLocation>
        <location evidence="1 10">Cell membrane</location>
        <topology evidence="1 10">Multi-pass membrane protein</topology>
    </subcellularLocation>
</comment>
<keyword evidence="7 10" id="KW-0406">Ion transport</keyword>
<dbReference type="InterPro" id="IPR019823">
    <property type="entry name" value="Mechanosensitive_channel_CS"/>
</dbReference>
<dbReference type="NCBIfam" id="TIGR00220">
    <property type="entry name" value="mscL"/>
    <property type="match status" value="1"/>
</dbReference>
<dbReference type="SUPFAM" id="SSF81330">
    <property type="entry name" value="Gated mechanosensitive channel"/>
    <property type="match status" value="1"/>
</dbReference>
<protein>
    <recommendedName>
        <fullName evidence="10">Large-conductance mechanosensitive channel</fullName>
    </recommendedName>
</protein>
<proteinExistence type="inferred from homology"/>
<dbReference type="HAMAP" id="MF_00115">
    <property type="entry name" value="MscL"/>
    <property type="match status" value="1"/>
</dbReference>
<dbReference type="AlphaFoldDB" id="A0A1G2QF26"/>
<keyword evidence="3 10" id="KW-0813">Transport</keyword>
<evidence type="ECO:0000256" key="8">
    <source>
        <dbReference type="ARBA" id="ARBA00023136"/>
    </source>
</evidence>
<comment type="subunit">
    <text evidence="10">Homopentamer.</text>
</comment>
<feature type="transmembrane region" description="Helical" evidence="10">
    <location>
        <begin position="16"/>
        <end position="37"/>
    </location>
</feature>
<dbReference type="Proteomes" id="UP000177043">
    <property type="component" value="Unassembled WGS sequence"/>
</dbReference>
<comment type="similarity">
    <text evidence="2 10">Belongs to the MscL family.</text>
</comment>
<feature type="transmembrane region" description="Helical" evidence="10">
    <location>
        <begin position="78"/>
        <end position="96"/>
    </location>
</feature>
<evidence type="ECO:0000256" key="9">
    <source>
        <dbReference type="ARBA" id="ARBA00023303"/>
    </source>
</evidence>
<keyword evidence="9 10" id="KW-0407">Ion channel</keyword>
<sequence>MKIFKEFKEFATRGNVVDLAIGVVIGASFSSITNSLVTDIINPLLGLVTNKVDLSEQAIVLQQAGASSTPVILGYGNFLSNVLNFLIISFVLFLVIKRVNKLAK</sequence>
<dbReference type="GO" id="GO:0008381">
    <property type="term" value="F:mechanosensitive monoatomic ion channel activity"/>
    <property type="evidence" value="ECO:0007669"/>
    <property type="project" value="UniProtKB-UniRule"/>
</dbReference>
<evidence type="ECO:0000256" key="6">
    <source>
        <dbReference type="ARBA" id="ARBA00022989"/>
    </source>
</evidence>
<comment type="caution">
    <text evidence="11">The sequence shown here is derived from an EMBL/GenBank/DDBJ whole genome shotgun (WGS) entry which is preliminary data.</text>
</comment>
<dbReference type="Gene3D" id="1.10.1200.120">
    <property type="entry name" value="Large-conductance mechanosensitive channel, MscL, domain 1"/>
    <property type="match status" value="1"/>
</dbReference>
<reference evidence="11 12" key="1">
    <citation type="journal article" date="2016" name="Nat. Commun.">
        <title>Thousands of microbial genomes shed light on interconnected biogeochemical processes in an aquifer system.</title>
        <authorList>
            <person name="Anantharaman K."/>
            <person name="Brown C.T."/>
            <person name="Hug L.A."/>
            <person name="Sharon I."/>
            <person name="Castelle C.J."/>
            <person name="Probst A.J."/>
            <person name="Thomas B.C."/>
            <person name="Singh A."/>
            <person name="Wilkins M.J."/>
            <person name="Karaoz U."/>
            <person name="Brodie E.L."/>
            <person name="Williams K.H."/>
            <person name="Hubbard S.S."/>
            <person name="Banfield J.F."/>
        </authorList>
    </citation>
    <scope>NUCLEOTIDE SEQUENCE [LARGE SCALE GENOMIC DNA]</scope>
</reference>
<keyword evidence="8 10" id="KW-0472">Membrane</keyword>
<evidence type="ECO:0000256" key="7">
    <source>
        <dbReference type="ARBA" id="ARBA00023065"/>
    </source>
</evidence>
<keyword evidence="4 10" id="KW-1003">Cell membrane</keyword>
<keyword evidence="6 10" id="KW-1133">Transmembrane helix</keyword>
<evidence type="ECO:0000256" key="5">
    <source>
        <dbReference type="ARBA" id="ARBA00022692"/>
    </source>
</evidence>
<dbReference type="PRINTS" id="PR01264">
    <property type="entry name" value="MECHCHANNEL"/>
</dbReference>
<evidence type="ECO:0000313" key="11">
    <source>
        <dbReference type="EMBL" id="OHA58602.1"/>
    </source>
</evidence>
<dbReference type="PANTHER" id="PTHR30266:SF2">
    <property type="entry name" value="LARGE-CONDUCTANCE MECHANOSENSITIVE CHANNEL"/>
    <property type="match status" value="1"/>
</dbReference>
<evidence type="ECO:0000256" key="10">
    <source>
        <dbReference type="HAMAP-Rule" id="MF_00115"/>
    </source>
</evidence>
<dbReference type="InterPro" id="IPR001185">
    <property type="entry name" value="MS_channel"/>
</dbReference>
<accession>A0A1G2QF26</accession>
<comment type="function">
    <text evidence="10">Channel that opens in response to stretch forces in the membrane lipid bilayer. May participate in the regulation of osmotic pressure changes within the cell.</text>
</comment>
<dbReference type="Pfam" id="PF01741">
    <property type="entry name" value="MscL"/>
    <property type="match status" value="1"/>
</dbReference>
<keyword evidence="5 10" id="KW-0812">Transmembrane</keyword>
<gene>
    <name evidence="10" type="primary">mscL</name>
    <name evidence="11" type="ORF">A2571_02430</name>
</gene>
<dbReference type="PANTHER" id="PTHR30266">
    <property type="entry name" value="MECHANOSENSITIVE CHANNEL MSCL"/>
    <property type="match status" value="1"/>
</dbReference>
<organism evidence="11 12">
    <name type="scientific">Candidatus Vogelbacteria bacterium RIFOXYD1_FULL_44_32</name>
    <dbReference type="NCBI Taxonomy" id="1802438"/>
    <lineage>
        <taxon>Bacteria</taxon>
        <taxon>Candidatus Vogeliibacteriota</taxon>
    </lineage>
</organism>